<comment type="caution">
    <text evidence="4">The sequence shown here is derived from an EMBL/GenBank/DDBJ whole genome shotgun (WGS) entry which is preliminary data.</text>
</comment>
<evidence type="ECO:0000313" key="5">
    <source>
        <dbReference type="Proteomes" id="UP000281558"/>
    </source>
</evidence>
<dbReference type="InterPro" id="IPR058593">
    <property type="entry name" value="ARB_07466-like_C"/>
</dbReference>
<dbReference type="AlphaFoldDB" id="A0A428G013"/>
<dbReference type="Pfam" id="PF01476">
    <property type="entry name" value="LysM"/>
    <property type="match status" value="1"/>
</dbReference>
<protein>
    <submittedName>
        <fullName evidence="4">LysM domain protein</fullName>
    </submittedName>
</protein>
<sequence length="402" mass="42931">MKKRIIFASTVALSLAPVLATQAEEITWTARTVEQIQNDVTKNENKNSYTVQYGDTLSTIAEALGVDVTVLANLNKITNMDLIFPDTVLTTTVNEAEEVTEVEIKTPQADSSEEVTTATADLTTNQVTVDEETIQVEDLSQPIEEVPSATETEKPTEVAQSSEVSETVTTTEETPSTEAPVAEETAETTPAAAPVAETTETTSPVEEAPQAETSATEATEATTSAETSVAAASVTETPADTRGTSATESTTNSDTTTSTYQAEQSQTPSRTYTAPAAPDYAGLAVAKSENAGLQPQTAAFKEEIANLFGITSFSGYRPGDSGDHGKGLAIDFMVPVSSALGDQIAEYAVQNMASRGINYIIWKQRFYAPYDSKYGPAYTWNPMPDRGSVTENHYDHVHVSMN</sequence>
<organism evidence="4 5">
    <name type="scientific">Streptococcus oralis</name>
    <dbReference type="NCBI Taxonomy" id="1303"/>
    <lineage>
        <taxon>Bacteria</taxon>
        <taxon>Bacillati</taxon>
        <taxon>Bacillota</taxon>
        <taxon>Bacilli</taxon>
        <taxon>Lactobacillales</taxon>
        <taxon>Streptococcaceae</taxon>
        <taxon>Streptococcus</taxon>
    </lineage>
</organism>
<gene>
    <name evidence="4" type="ORF">D8801_09110</name>
</gene>
<dbReference type="Pfam" id="PF26571">
    <property type="entry name" value="VldE"/>
    <property type="match status" value="1"/>
</dbReference>
<dbReference type="Proteomes" id="UP000281558">
    <property type="component" value="Unassembled WGS sequence"/>
</dbReference>
<feature type="domain" description="LysM" evidence="3">
    <location>
        <begin position="47"/>
        <end position="91"/>
    </location>
</feature>
<dbReference type="InterPro" id="IPR018392">
    <property type="entry name" value="LysM"/>
</dbReference>
<dbReference type="PROSITE" id="PS51782">
    <property type="entry name" value="LYSM"/>
    <property type="match status" value="1"/>
</dbReference>
<evidence type="ECO:0000256" key="2">
    <source>
        <dbReference type="SAM" id="SignalP"/>
    </source>
</evidence>
<feature type="signal peptide" evidence="2">
    <location>
        <begin position="1"/>
        <end position="23"/>
    </location>
</feature>
<feature type="compositionally biased region" description="Polar residues" evidence="1">
    <location>
        <begin position="260"/>
        <end position="272"/>
    </location>
</feature>
<dbReference type="SUPFAM" id="SSF54106">
    <property type="entry name" value="LysM domain"/>
    <property type="match status" value="1"/>
</dbReference>
<dbReference type="InterPro" id="IPR036779">
    <property type="entry name" value="LysM_dom_sf"/>
</dbReference>
<dbReference type="EMBL" id="RJPK01000009">
    <property type="protein sequence ID" value="RSJ68224.1"/>
    <property type="molecule type" value="Genomic_DNA"/>
</dbReference>
<accession>A0A428G013</accession>
<dbReference type="RefSeq" id="WP_125849390.1">
    <property type="nucleotide sequence ID" value="NZ_RJPK01000009.1"/>
</dbReference>
<feature type="compositionally biased region" description="Low complexity" evidence="1">
    <location>
        <begin position="157"/>
        <end position="259"/>
    </location>
</feature>
<dbReference type="CDD" id="cd00118">
    <property type="entry name" value="LysM"/>
    <property type="match status" value="1"/>
</dbReference>
<dbReference type="Gene3D" id="3.10.350.10">
    <property type="entry name" value="LysM domain"/>
    <property type="match status" value="1"/>
</dbReference>
<feature type="region of interest" description="Disordered" evidence="1">
    <location>
        <begin position="126"/>
        <end position="274"/>
    </location>
</feature>
<evidence type="ECO:0000256" key="1">
    <source>
        <dbReference type="SAM" id="MobiDB-lite"/>
    </source>
</evidence>
<proteinExistence type="predicted"/>
<dbReference type="SMART" id="SM00257">
    <property type="entry name" value="LysM"/>
    <property type="match status" value="1"/>
</dbReference>
<keyword evidence="2" id="KW-0732">Signal</keyword>
<reference evidence="4 5" key="1">
    <citation type="submission" date="2018-11" db="EMBL/GenBank/DDBJ databases">
        <title>Species Designations Belie Phenotypic and Genotypic Heterogeneity in Oral Streptococci.</title>
        <authorList>
            <person name="Velsko I."/>
        </authorList>
    </citation>
    <scope>NUCLEOTIDE SEQUENCE [LARGE SCALE GENOMIC DNA]</scope>
    <source>
        <strain evidence="4 5">BCC10</strain>
    </source>
</reference>
<evidence type="ECO:0000313" key="4">
    <source>
        <dbReference type="EMBL" id="RSJ68224.1"/>
    </source>
</evidence>
<name>A0A428G013_STROR</name>
<evidence type="ECO:0000259" key="3">
    <source>
        <dbReference type="PROSITE" id="PS51782"/>
    </source>
</evidence>
<feature type="chain" id="PRO_5019484184" evidence="2">
    <location>
        <begin position="24"/>
        <end position="402"/>
    </location>
</feature>